<dbReference type="InterPro" id="IPR001077">
    <property type="entry name" value="COMT_C"/>
</dbReference>
<keyword evidence="1" id="KW-0489">Methyltransferase</keyword>
<dbReference type="GO" id="GO:0046983">
    <property type="term" value="F:protein dimerization activity"/>
    <property type="evidence" value="ECO:0007669"/>
    <property type="project" value="InterPro"/>
</dbReference>
<dbReference type="InterPro" id="IPR012967">
    <property type="entry name" value="COMT_dimerisation"/>
</dbReference>
<organism evidence="7">
    <name type="scientific">Araucaria cunninghamii</name>
    <name type="common">Hoop pine</name>
    <name type="synonym">Moreton Bay pine</name>
    <dbReference type="NCBI Taxonomy" id="56994"/>
    <lineage>
        <taxon>Eukaryota</taxon>
        <taxon>Viridiplantae</taxon>
        <taxon>Streptophyta</taxon>
        <taxon>Embryophyta</taxon>
        <taxon>Tracheophyta</taxon>
        <taxon>Spermatophyta</taxon>
        <taxon>Pinopsida</taxon>
        <taxon>Pinidae</taxon>
        <taxon>Conifers II</taxon>
        <taxon>Araucariales</taxon>
        <taxon>Araucariaceae</taxon>
        <taxon>Araucaria</taxon>
    </lineage>
</organism>
<dbReference type="Pfam" id="PF00891">
    <property type="entry name" value="Methyltransf_2"/>
    <property type="match status" value="1"/>
</dbReference>
<protein>
    <recommendedName>
        <fullName evidence="8">O-methyltransferase domain-containing protein</fullName>
    </recommendedName>
</protein>
<evidence type="ECO:0000259" key="6">
    <source>
        <dbReference type="Pfam" id="PF08100"/>
    </source>
</evidence>
<dbReference type="PROSITE" id="PS51683">
    <property type="entry name" value="SAM_OMT_II"/>
    <property type="match status" value="1"/>
</dbReference>
<feature type="active site" description="Proton acceptor" evidence="4">
    <location>
        <position position="253"/>
    </location>
</feature>
<evidence type="ECO:0000256" key="4">
    <source>
        <dbReference type="PIRSR" id="PIRSR005739-1"/>
    </source>
</evidence>
<dbReference type="Gene3D" id="3.40.50.150">
    <property type="entry name" value="Vaccinia Virus protein VP39"/>
    <property type="match status" value="1"/>
</dbReference>
<feature type="domain" description="O-methyltransferase dimerisation" evidence="6">
    <location>
        <begin position="13"/>
        <end position="99"/>
    </location>
</feature>
<dbReference type="Gene3D" id="1.10.10.10">
    <property type="entry name" value="Winged helix-like DNA-binding domain superfamily/Winged helix DNA-binding domain"/>
    <property type="match status" value="1"/>
</dbReference>
<evidence type="ECO:0000313" key="7">
    <source>
        <dbReference type="EMBL" id="JAG93439.1"/>
    </source>
</evidence>
<dbReference type="InterPro" id="IPR029063">
    <property type="entry name" value="SAM-dependent_MTases_sf"/>
</dbReference>
<dbReference type="InterPro" id="IPR036388">
    <property type="entry name" value="WH-like_DNA-bd_sf"/>
</dbReference>
<accession>A0A0D6QSK7</accession>
<evidence type="ECO:0008006" key="8">
    <source>
        <dbReference type="Google" id="ProtNLM"/>
    </source>
</evidence>
<dbReference type="SUPFAM" id="SSF46785">
    <property type="entry name" value="Winged helix' DNA-binding domain"/>
    <property type="match status" value="1"/>
</dbReference>
<evidence type="ECO:0000256" key="3">
    <source>
        <dbReference type="ARBA" id="ARBA00022691"/>
    </source>
</evidence>
<dbReference type="SUPFAM" id="SSF53335">
    <property type="entry name" value="S-adenosyl-L-methionine-dependent methyltransferases"/>
    <property type="match status" value="1"/>
</dbReference>
<dbReference type="Pfam" id="PF08100">
    <property type="entry name" value="Dimerisation"/>
    <property type="match status" value="1"/>
</dbReference>
<keyword evidence="2" id="KW-0808">Transferase</keyword>
<dbReference type="PANTHER" id="PTHR11746">
    <property type="entry name" value="O-METHYLTRANSFERASE"/>
    <property type="match status" value="1"/>
</dbReference>
<sequence length="351" mass="39212">MDEEMRGFVDLLKCMFGYMDSLSMRWAVDLEIPDIIARGGLQSVLTVEEIASQLPSTSPNIDFLSRIFSFLAMRGIFTQAVVGNQVKYGLSPMSKLLVKNRDEGDSMNAMVLLQTHESFIAPWYRFRDSSLGSGFPFEIFSGKPVFTFAKENPEFGGLFNSAMASYSKMLMKHILSVYGDGFKGLTSLVDVGGGNGFSVSKIAEAFPLIKCYNYDLPQTIRDAPTYTGVEHIEGDFFVSVPQASAVFMKMILHDWGDEECIKILRNCRRAIPEQGKLIVADIVLAEPGKEKEGFDEIARMVDMAMLAQQRGKERTEDQWRKLLKAGGFGSYNIIHLPSQMSIIEALPLQNQ</sequence>
<dbReference type="EMBL" id="GCKF01046817">
    <property type="protein sequence ID" value="JAG93439.1"/>
    <property type="molecule type" value="Transcribed_RNA"/>
</dbReference>
<dbReference type="AlphaFoldDB" id="A0A0D6QSK7"/>
<evidence type="ECO:0000256" key="2">
    <source>
        <dbReference type="ARBA" id="ARBA00022679"/>
    </source>
</evidence>
<dbReference type="GO" id="GO:0032259">
    <property type="term" value="P:methylation"/>
    <property type="evidence" value="ECO:0007669"/>
    <property type="project" value="UniProtKB-KW"/>
</dbReference>
<dbReference type="InterPro" id="IPR036390">
    <property type="entry name" value="WH_DNA-bd_sf"/>
</dbReference>
<proteinExistence type="predicted"/>
<keyword evidence="3" id="KW-0949">S-adenosyl-L-methionine</keyword>
<evidence type="ECO:0000256" key="1">
    <source>
        <dbReference type="ARBA" id="ARBA00022603"/>
    </source>
</evidence>
<dbReference type="PIRSF" id="PIRSF005739">
    <property type="entry name" value="O-mtase"/>
    <property type="match status" value="1"/>
</dbReference>
<name>A0A0D6QSK7_ARACU</name>
<reference evidence="7" key="1">
    <citation type="submission" date="2015-03" db="EMBL/GenBank/DDBJ databases">
        <title>A transcriptome of Araucaria cunninghamii, an australian fine timber species.</title>
        <authorList>
            <person name="Jing Yi C.J.Y."/>
            <person name="Yin San L.Y.S."/>
            <person name="Abdul Karim S.S."/>
            <person name="Wan Azmi N.N."/>
            <person name="Hercus R.R."/>
            <person name="Croft L.L."/>
        </authorList>
    </citation>
    <scope>NUCLEOTIDE SEQUENCE</scope>
    <source>
        <strain evidence="7">MI0301</strain>
        <tissue evidence="7">Leaf</tissue>
    </source>
</reference>
<dbReference type="GO" id="GO:0008171">
    <property type="term" value="F:O-methyltransferase activity"/>
    <property type="evidence" value="ECO:0007669"/>
    <property type="project" value="InterPro"/>
</dbReference>
<dbReference type="EMBL" id="GCKF01046819">
    <property type="protein sequence ID" value="JAG93437.1"/>
    <property type="molecule type" value="Transcribed_RNA"/>
</dbReference>
<feature type="domain" description="O-methyltransferase C-terminal" evidence="5">
    <location>
        <begin position="135"/>
        <end position="328"/>
    </location>
</feature>
<evidence type="ECO:0000259" key="5">
    <source>
        <dbReference type="Pfam" id="PF00891"/>
    </source>
</evidence>
<dbReference type="InterPro" id="IPR016461">
    <property type="entry name" value="COMT-like"/>
</dbReference>